<name>A0A1D1VKM5_RAMVA</name>
<evidence type="ECO:0000256" key="1">
    <source>
        <dbReference type="SAM" id="SignalP"/>
    </source>
</evidence>
<dbReference type="Proteomes" id="UP000186922">
    <property type="component" value="Unassembled WGS sequence"/>
</dbReference>
<gene>
    <name evidence="2" type="primary">RvY_12764-1</name>
    <name evidence="2" type="synonym">RvY_12764.1</name>
    <name evidence="2" type="ORF">RvY_12764</name>
</gene>
<evidence type="ECO:0000313" key="2">
    <source>
        <dbReference type="EMBL" id="GAV02167.1"/>
    </source>
</evidence>
<dbReference type="OrthoDB" id="10421709at2759"/>
<dbReference type="AlphaFoldDB" id="A0A1D1VKM5"/>
<keyword evidence="1" id="KW-0732">Signal</keyword>
<feature type="signal peptide" evidence="1">
    <location>
        <begin position="1"/>
        <end position="16"/>
    </location>
</feature>
<keyword evidence="3" id="KW-1185">Reference proteome</keyword>
<evidence type="ECO:0000313" key="3">
    <source>
        <dbReference type="Proteomes" id="UP000186922"/>
    </source>
</evidence>
<evidence type="ECO:0008006" key="4">
    <source>
        <dbReference type="Google" id="ProtNLM"/>
    </source>
</evidence>
<accession>A0A1D1VKM5</accession>
<feature type="chain" id="PRO_5008898546" description="Secreted protein" evidence="1">
    <location>
        <begin position="17"/>
        <end position="194"/>
    </location>
</feature>
<dbReference type="EMBL" id="BDGG01000008">
    <property type="protein sequence ID" value="GAV02167.1"/>
    <property type="molecule type" value="Genomic_DNA"/>
</dbReference>
<comment type="caution">
    <text evidence="2">The sequence shown here is derived from an EMBL/GenBank/DDBJ whole genome shotgun (WGS) entry which is preliminary data.</text>
</comment>
<protein>
    <recommendedName>
        <fullName evidence="4">Secreted protein</fullName>
    </recommendedName>
</protein>
<organism evidence="2 3">
    <name type="scientific">Ramazzottius varieornatus</name>
    <name type="common">Water bear</name>
    <name type="synonym">Tardigrade</name>
    <dbReference type="NCBI Taxonomy" id="947166"/>
    <lineage>
        <taxon>Eukaryota</taxon>
        <taxon>Metazoa</taxon>
        <taxon>Ecdysozoa</taxon>
        <taxon>Tardigrada</taxon>
        <taxon>Eutardigrada</taxon>
        <taxon>Parachela</taxon>
        <taxon>Hypsibioidea</taxon>
        <taxon>Ramazzottiidae</taxon>
        <taxon>Ramazzottius</taxon>
    </lineage>
</organism>
<sequence>MKFLVVLAALVTLVAADFVRVEFKLLEYSNNAGKGLLATGERCEKNRHCDPVMTGYVDTEKPLNAWPGPKADPKTWTSIFDVKDSDFVKVGKIVSRDVCDADYTKANLRAEVSDTNRFTSDKKINQFECLSGRDVARNEASASWSAPKQCDAKFNPTKVGLTYQWRAFEVSNAACGAAIGKTGPAKKPSSGIFG</sequence>
<proteinExistence type="predicted"/>
<reference evidence="2 3" key="1">
    <citation type="journal article" date="2016" name="Nat. Commun.">
        <title>Extremotolerant tardigrade genome and improved radiotolerance of human cultured cells by tardigrade-unique protein.</title>
        <authorList>
            <person name="Hashimoto T."/>
            <person name="Horikawa D.D."/>
            <person name="Saito Y."/>
            <person name="Kuwahara H."/>
            <person name="Kozuka-Hata H."/>
            <person name="Shin-I T."/>
            <person name="Minakuchi Y."/>
            <person name="Ohishi K."/>
            <person name="Motoyama A."/>
            <person name="Aizu T."/>
            <person name="Enomoto A."/>
            <person name="Kondo K."/>
            <person name="Tanaka S."/>
            <person name="Hara Y."/>
            <person name="Koshikawa S."/>
            <person name="Sagara H."/>
            <person name="Miura T."/>
            <person name="Yokobori S."/>
            <person name="Miyagawa K."/>
            <person name="Suzuki Y."/>
            <person name="Kubo T."/>
            <person name="Oyama M."/>
            <person name="Kohara Y."/>
            <person name="Fujiyama A."/>
            <person name="Arakawa K."/>
            <person name="Katayama T."/>
            <person name="Toyoda A."/>
            <person name="Kunieda T."/>
        </authorList>
    </citation>
    <scope>NUCLEOTIDE SEQUENCE [LARGE SCALE GENOMIC DNA]</scope>
    <source>
        <strain evidence="2 3">YOKOZUNA-1</strain>
    </source>
</reference>